<reference evidence="7 8" key="1">
    <citation type="submission" date="2019-05" db="EMBL/GenBank/DDBJ databases">
        <authorList>
            <person name="Zhou X."/>
        </authorList>
    </citation>
    <scope>NUCLEOTIDE SEQUENCE [LARGE SCALE GENOMIC DNA]</scope>
    <source>
        <strain evidence="7 8">DSM 432</strain>
    </source>
</reference>
<dbReference type="EMBL" id="VAUP01000022">
    <property type="protein sequence ID" value="TLX42811.1"/>
    <property type="molecule type" value="Genomic_DNA"/>
</dbReference>
<keyword evidence="4" id="KW-0812">Transmembrane</keyword>
<name>A0A6C1KG92_XANAU</name>
<accession>A0A6C1KG92</accession>
<dbReference type="OrthoDB" id="7852837at2"/>
<keyword evidence="6" id="KW-0472">Membrane</keyword>
<keyword evidence="3" id="KW-1003">Cell membrane</keyword>
<evidence type="ECO:0000256" key="4">
    <source>
        <dbReference type="ARBA" id="ARBA00022692"/>
    </source>
</evidence>
<evidence type="ECO:0000313" key="7">
    <source>
        <dbReference type="EMBL" id="TLX42811.1"/>
    </source>
</evidence>
<evidence type="ECO:0000256" key="2">
    <source>
        <dbReference type="ARBA" id="ARBA00006228"/>
    </source>
</evidence>
<proteinExistence type="inferred from homology"/>
<evidence type="ECO:0000256" key="5">
    <source>
        <dbReference type="ARBA" id="ARBA00022989"/>
    </source>
</evidence>
<protein>
    <submittedName>
        <fullName evidence="7">Sodium:proton antiporter</fullName>
    </submittedName>
</protein>
<comment type="caution">
    <text evidence="7">The sequence shown here is derived from an EMBL/GenBank/DDBJ whole genome shotgun (WGS) entry which is preliminary data.</text>
</comment>
<dbReference type="PANTHER" id="PTHR34584">
    <property type="entry name" value="NA(+)/H(+) ANTIPORTER SUBUNIT E1"/>
    <property type="match status" value="1"/>
</dbReference>
<gene>
    <name evidence="7" type="ORF">FBQ73_09055</name>
</gene>
<organism evidence="7 8">
    <name type="scientific">Xanthobacter autotrophicus</name>
    <dbReference type="NCBI Taxonomy" id="280"/>
    <lineage>
        <taxon>Bacteria</taxon>
        <taxon>Pseudomonadati</taxon>
        <taxon>Pseudomonadota</taxon>
        <taxon>Alphaproteobacteria</taxon>
        <taxon>Hyphomicrobiales</taxon>
        <taxon>Xanthobacteraceae</taxon>
        <taxon>Xanthobacter</taxon>
    </lineage>
</organism>
<dbReference type="PANTHER" id="PTHR34584:SF1">
    <property type="entry name" value="NA(+)_H(+) ANTIPORTER SUBUNIT E1"/>
    <property type="match status" value="1"/>
</dbReference>
<dbReference type="GO" id="GO:0008324">
    <property type="term" value="F:monoatomic cation transmembrane transporter activity"/>
    <property type="evidence" value="ECO:0007669"/>
    <property type="project" value="InterPro"/>
</dbReference>
<dbReference type="Pfam" id="PF01899">
    <property type="entry name" value="MNHE"/>
    <property type="match status" value="1"/>
</dbReference>
<evidence type="ECO:0000256" key="1">
    <source>
        <dbReference type="ARBA" id="ARBA00004651"/>
    </source>
</evidence>
<dbReference type="AlphaFoldDB" id="A0A6C1KG92"/>
<dbReference type="Proteomes" id="UP000305131">
    <property type="component" value="Unassembled WGS sequence"/>
</dbReference>
<evidence type="ECO:0000256" key="3">
    <source>
        <dbReference type="ARBA" id="ARBA00022475"/>
    </source>
</evidence>
<dbReference type="GO" id="GO:0005886">
    <property type="term" value="C:plasma membrane"/>
    <property type="evidence" value="ECO:0007669"/>
    <property type="project" value="UniProtKB-SubCell"/>
</dbReference>
<comment type="similarity">
    <text evidence="2">Belongs to the CPA3 antiporters (TC 2.A.63) subunit E family.</text>
</comment>
<sequence length="171" mass="17488">MTQAGKAGMGKLFSAHGAARWLSFFAGWIVLGRIGAIDLAAGLVISALATALSLHLLPALGPDPINPKATLAYAARFFAGSLRAGWDVAWRVAARPPRVNPGVLTVPCAVPQGLARDAFRALASLQPGTLPLAGQGPDLRVHCLDITTPVATALDADAAAFLAMADAPPHG</sequence>
<keyword evidence="5" id="KW-1133">Transmembrane helix</keyword>
<dbReference type="InterPro" id="IPR002758">
    <property type="entry name" value="Cation_antiport_E"/>
</dbReference>
<evidence type="ECO:0000313" key="8">
    <source>
        <dbReference type="Proteomes" id="UP000305131"/>
    </source>
</evidence>
<evidence type="ECO:0000256" key="6">
    <source>
        <dbReference type="ARBA" id="ARBA00023136"/>
    </source>
</evidence>
<comment type="subcellular location">
    <subcellularLocation>
        <location evidence="1">Cell membrane</location>
        <topology evidence="1">Multi-pass membrane protein</topology>
    </subcellularLocation>
</comment>